<evidence type="ECO:0000256" key="3">
    <source>
        <dbReference type="ARBA" id="ARBA00022692"/>
    </source>
</evidence>
<keyword evidence="3" id="KW-0812">Transmembrane</keyword>
<keyword evidence="6" id="KW-0998">Cell outer membrane</keyword>
<name>A0A3B0TEP5_9ZZZZ</name>
<evidence type="ECO:0000256" key="4">
    <source>
        <dbReference type="ARBA" id="ARBA00023077"/>
    </source>
</evidence>
<evidence type="ECO:0000256" key="1">
    <source>
        <dbReference type="ARBA" id="ARBA00004571"/>
    </source>
</evidence>
<reference evidence="9" key="1">
    <citation type="submission" date="2018-06" db="EMBL/GenBank/DDBJ databases">
        <authorList>
            <person name="Zhirakovskaya E."/>
        </authorList>
    </citation>
    <scope>NUCLEOTIDE SEQUENCE</scope>
</reference>
<feature type="domain" description="TonB-dependent receptor plug" evidence="8">
    <location>
        <begin position="161"/>
        <end position="270"/>
    </location>
</feature>
<keyword evidence="9" id="KW-0675">Receptor</keyword>
<feature type="domain" description="TonB-dependent receptor-like beta-barrel" evidence="7">
    <location>
        <begin position="570"/>
        <end position="1087"/>
    </location>
</feature>
<evidence type="ECO:0000259" key="8">
    <source>
        <dbReference type="Pfam" id="PF07715"/>
    </source>
</evidence>
<protein>
    <submittedName>
        <fullName evidence="9">TonB-dependent receptor</fullName>
    </submittedName>
</protein>
<dbReference type="InterPro" id="IPR012910">
    <property type="entry name" value="Plug_dom"/>
</dbReference>
<keyword evidence="4" id="KW-0798">TonB box</keyword>
<dbReference type="Gene3D" id="2.170.130.10">
    <property type="entry name" value="TonB-dependent receptor, plug domain"/>
    <property type="match status" value="1"/>
</dbReference>
<dbReference type="PANTHER" id="PTHR47234">
    <property type="match status" value="1"/>
</dbReference>
<dbReference type="AlphaFoldDB" id="A0A3B0TEP5"/>
<keyword evidence="5" id="KW-0472">Membrane</keyword>
<accession>A0A3B0TEP5</accession>
<dbReference type="GO" id="GO:0009279">
    <property type="term" value="C:cell outer membrane"/>
    <property type="evidence" value="ECO:0007669"/>
    <property type="project" value="UniProtKB-SubCell"/>
</dbReference>
<dbReference type="Pfam" id="PF00593">
    <property type="entry name" value="TonB_dep_Rec_b-barrel"/>
    <property type="match status" value="1"/>
</dbReference>
<evidence type="ECO:0000313" key="9">
    <source>
        <dbReference type="EMBL" id="VAW05436.1"/>
    </source>
</evidence>
<dbReference type="PANTHER" id="PTHR47234:SF2">
    <property type="entry name" value="TONB-DEPENDENT RECEPTOR"/>
    <property type="match status" value="1"/>
</dbReference>
<dbReference type="EMBL" id="UOEJ01000211">
    <property type="protein sequence ID" value="VAW05436.1"/>
    <property type="molecule type" value="Genomic_DNA"/>
</dbReference>
<organism evidence="9">
    <name type="scientific">hydrothermal vent metagenome</name>
    <dbReference type="NCBI Taxonomy" id="652676"/>
    <lineage>
        <taxon>unclassified sequences</taxon>
        <taxon>metagenomes</taxon>
        <taxon>ecological metagenomes</taxon>
    </lineage>
</organism>
<sequence>MLRNMRQKSASLFLCAIPILGLAGNSVAESTLPPAAIQFEIAGRSVADALILFAEQSGEQIIFRYDEASNIPARELSGPFKPIEALVEILKDTGLKAYRNVEGTIVIRKDADHNALKVPEKIISPPKEDKFIIRTGEESPQDRTPEELIITGSRIKRAELSAPNLVSIISAETVERTGTVNIEELLNRLPQIVPSLTGNSNNPGEGIATVDLRGLGPDRTLVLVNGRRITPGNQSGIVDLNSIPTFLLEKIEVATGGTSAVYGADALAGVVNFKLRDDFDGFEGLARYRMSKDGDGDKYDLNLVYGQEFNDERGHVFLHLGFLKRQPIYQGDRDFSTFALADSFIRPGSSDPAFGYGEFLAPEEGGIPGLIRYGSKVIPGGNVLGVSASGPHPGLQRFGKDGEPLDFNSLTDRYNYAQFNFLQLPQKRLMVTFGARYQLTDRVEFFNQVIFSQNKVDLELAPSPLIVTELEISVDNPFLQESARAALRGIDWFATGQIWQARDGGGSLLFDDQGNPVQARQAVDSLNGNAPVWAADGTPVAAVGGAGRLLYLADGRSELPYLLRRMTELGPRKIKNNRRSLNVVLGLQGKIKQNWDFYAHYNYSQYNNTIRSINAVSIGNFRDAVDIISSGGDYICADEAARQEGCVAANIFGEGNLSQEAIDYITISFEDKTRYIRQDATAYINGTIDHGVGNGLKVLLGADWRREESSSAGQVDDFLDMGGGFKRPVAANGSYNLWSLFTEIRMPLIENVTGFEEFELSGAMRYSDYSLSGTVWSAAAGFNWRPFSDVRIRGQYQRAVREPNIRDIFAAESEGFPVIMDPCAAGNIDFYGDITAICIATGVPENLVGGYDQLSSQIREVYSGNPDLELEKSDTFTVGLIYQPSFLPEIQLTVDYYHITINNQISPLSNRASEIVDGCYDQNASLALFCDRIARRPDGQLAYINSSLSNLGRSVTSGIDGQLFYRKRLNNGLFGGNERLELVFQSSYLIKHDYHQVNIEKTVNCAGYFLEGCKVPLPNFRFTQMVTWGNDKLDISLRWRHIGGITNKKAKTEEVAVARLPAKNYFDIYLQYGVTENIIMRTGVDNIFNSIPDFVGTGQQQANTFPNIYDVLGPYFHFGVNFYY</sequence>
<dbReference type="Gene3D" id="2.40.170.20">
    <property type="entry name" value="TonB-dependent receptor, beta-barrel domain"/>
    <property type="match status" value="1"/>
</dbReference>
<gene>
    <name evidence="9" type="ORF">MNBD_ALPHA01-1621</name>
</gene>
<dbReference type="InterPro" id="IPR036942">
    <property type="entry name" value="Beta-barrel_TonB_sf"/>
</dbReference>
<dbReference type="InterPro" id="IPR000531">
    <property type="entry name" value="Beta-barrel_TonB"/>
</dbReference>
<evidence type="ECO:0000256" key="2">
    <source>
        <dbReference type="ARBA" id="ARBA00022448"/>
    </source>
</evidence>
<dbReference type="InterPro" id="IPR037066">
    <property type="entry name" value="Plug_dom_sf"/>
</dbReference>
<dbReference type="Gene3D" id="3.55.50.30">
    <property type="match status" value="1"/>
</dbReference>
<keyword evidence="2" id="KW-0813">Transport</keyword>
<dbReference type="SUPFAM" id="SSF56935">
    <property type="entry name" value="Porins"/>
    <property type="match status" value="1"/>
</dbReference>
<dbReference type="InterPro" id="IPR039426">
    <property type="entry name" value="TonB-dep_rcpt-like"/>
</dbReference>
<evidence type="ECO:0000259" key="7">
    <source>
        <dbReference type="Pfam" id="PF00593"/>
    </source>
</evidence>
<dbReference type="PROSITE" id="PS52016">
    <property type="entry name" value="TONB_DEPENDENT_REC_3"/>
    <property type="match status" value="1"/>
</dbReference>
<comment type="subcellular location">
    <subcellularLocation>
        <location evidence="1">Cell outer membrane</location>
        <topology evidence="1">Multi-pass membrane protein</topology>
    </subcellularLocation>
</comment>
<dbReference type="Pfam" id="PF07715">
    <property type="entry name" value="Plug"/>
    <property type="match status" value="1"/>
</dbReference>
<evidence type="ECO:0000256" key="5">
    <source>
        <dbReference type="ARBA" id="ARBA00023136"/>
    </source>
</evidence>
<proteinExistence type="predicted"/>
<evidence type="ECO:0000256" key="6">
    <source>
        <dbReference type="ARBA" id="ARBA00023237"/>
    </source>
</evidence>